<gene>
    <name evidence="1" type="ORF">UFOVP753_34</name>
</gene>
<sequence>MTPKEIARELIDTYSISYGANQKWEAKNYSLKILHVMALVNEMSYKQYYEIVKELENI</sequence>
<evidence type="ECO:0000313" key="1">
    <source>
        <dbReference type="EMBL" id="CAB5226042.1"/>
    </source>
</evidence>
<reference evidence="1" key="1">
    <citation type="submission" date="2020-05" db="EMBL/GenBank/DDBJ databases">
        <authorList>
            <person name="Chiriac C."/>
            <person name="Salcher M."/>
            <person name="Ghai R."/>
            <person name="Kavagutti S V."/>
        </authorList>
    </citation>
    <scope>NUCLEOTIDE SEQUENCE</scope>
</reference>
<proteinExistence type="predicted"/>
<accession>A0A6J7XAU2</accession>
<dbReference type="EMBL" id="LR798352">
    <property type="protein sequence ID" value="CAB5226042.1"/>
    <property type="molecule type" value="Genomic_DNA"/>
</dbReference>
<protein>
    <submittedName>
        <fullName evidence="1">Uncharacterized protein</fullName>
    </submittedName>
</protein>
<organism evidence="1">
    <name type="scientific">uncultured Caudovirales phage</name>
    <dbReference type="NCBI Taxonomy" id="2100421"/>
    <lineage>
        <taxon>Viruses</taxon>
        <taxon>Duplodnaviria</taxon>
        <taxon>Heunggongvirae</taxon>
        <taxon>Uroviricota</taxon>
        <taxon>Caudoviricetes</taxon>
        <taxon>Peduoviridae</taxon>
        <taxon>Maltschvirus</taxon>
        <taxon>Maltschvirus maltsch</taxon>
    </lineage>
</organism>
<name>A0A6J7XAU2_9CAUD</name>